<dbReference type="Proteomes" id="UP000617684">
    <property type="component" value="Segment"/>
</dbReference>
<accession>A0A7S5REA3</accession>
<gene>
    <name evidence="1" type="ORF">EVB89_006</name>
</gene>
<proteinExistence type="predicted"/>
<reference evidence="1" key="1">
    <citation type="submission" date="2020-01" db="EMBL/GenBank/DDBJ databases">
        <title>Patterns of diversity and host range of bacteriophage communities associated with bean-nodulatin bacteria.</title>
        <authorList>
            <person name="Vann Cauwenberghe J."/>
            <person name="Santamaria R.I."/>
            <person name="Bustos P."/>
            <person name="Juarez S."/>
            <person name="Gonzalez V."/>
        </authorList>
    </citation>
    <scope>NUCLEOTIDE SEQUENCE</scope>
</reference>
<name>A0A7S5REA3_9CAUD</name>
<evidence type="ECO:0000313" key="1">
    <source>
        <dbReference type="EMBL" id="QIG70469.1"/>
    </source>
</evidence>
<organism evidence="1 2">
    <name type="scientific">Rhizobium phage RHph_N38</name>
    <dbReference type="NCBI Taxonomy" id="2509750"/>
    <lineage>
        <taxon>Viruses</taxon>
        <taxon>Duplodnaviria</taxon>
        <taxon>Heunggongvirae</taxon>
        <taxon>Uroviricota</taxon>
        <taxon>Caudoviricetes</taxon>
        <taxon>Schitoviridae</taxon>
        <taxon>Demetervirinae</taxon>
        <taxon>Cyamitesvirus</taxon>
        <taxon>Cyamitesvirus N38</taxon>
    </lineage>
</organism>
<evidence type="ECO:0000313" key="2">
    <source>
        <dbReference type="Proteomes" id="UP000617684"/>
    </source>
</evidence>
<keyword evidence="2" id="KW-1185">Reference proteome</keyword>
<dbReference type="EMBL" id="MN988517">
    <property type="protein sequence ID" value="QIG70469.1"/>
    <property type="molecule type" value="Genomic_DNA"/>
</dbReference>
<protein>
    <submittedName>
        <fullName evidence="1">Uncharacterized protein</fullName>
    </submittedName>
</protein>
<sequence length="116" mass="13782">MSKFATMYGVIFVTPDGCFHIERDLKDYDEAYHWNFMNEPEEPHPFDKDEMISLLINPEQYPRFPKEYTGTWEVYAFEPKRVETPDITNLVNTKKIKDAMDKLTDEELTLLGLKRI</sequence>